<keyword evidence="11" id="KW-1185">Reference proteome</keyword>
<dbReference type="Proteomes" id="UP000834106">
    <property type="component" value="Chromosome 20"/>
</dbReference>
<evidence type="ECO:0000313" key="11">
    <source>
        <dbReference type="Proteomes" id="UP000834106"/>
    </source>
</evidence>
<dbReference type="Gene3D" id="1.10.10.60">
    <property type="entry name" value="Homeodomain-like"/>
    <property type="match status" value="1"/>
</dbReference>
<protein>
    <submittedName>
        <fullName evidence="10">Uncharacterized protein</fullName>
    </submittedName>
</protein>
<keyword evidence="5" id="KW-0804">Transcription</keyword>
<feature type="compositionally biased region" description="Basic and acidic residues" evidence="7">
    <location>
        <begin position="1"/>
        <end position="21"/>
    </location>
</feature>
<dbReference type="GO" id="GO:0043565">
    <property type="term" value="F:sequence-specific DNA binding"/>
    <property type="evidence" value="ECO:0007669"/>
    <property type="project" value="InterPro"/>
</dbReference>
<dbReference type="GO" id="GO:0003700">
    <property type="term" value="F:DNA-binding transcription factor activity"/>
    <property type="evidence" value="ECO:0007669"/>
    <property type="project" value="InterPro"/>
</dbReference>
<sequence>MAELEVPPRPEEDEVTERQVTEKAYSNGDPWSAIAEKLPGRTDNGIKNYWHAHVKKYNRRNAAATGQIKQQLCKASQLSEILHEQQPNLITSKANIQNESSPKDFVVAESSYLQALDNLVPPLTNTTRGAHDDKIIGDSDEGNFWSELCHINYLESSLELNYDDLLFTVPYIMSPQGPQHWIAENSTPSSGSVAETQEFFWTEPEGGLFSHSFLYNDDN</sequence>
<dbReference type="SUPFAM" id="SSF46689">
    <property type="entry name" value="Homeodomain-like"/>
    <property type="match status" value="1"/>
</dbReference>
<evidence type="ECO:0000256" key="4">
    <source>
        <dbReference type="ARBA" id="ARBA00023125"/>
    </source>
</evidence>
<evidence type="ECO:0000256" key="6">
    <source>
        <dbReference type="ARBA" id="ARBA00023242"/>
    </source>
</evidence>
<dbReference type="Pfam" id="PF00249">
    <property type="entry name" value="Myb_DNA-binding"/>
    <property type="match status" value="1"/>
</dbReference>
<keyword evidence="6" id="KW-0539">Nucleus</keyword>
<evidence type="ECO:0000256" key="7">
    <source>
        <dbReference type="SAM" id="MobiDB-lite"/>
    </source>
</evidence>
<dbReference type="InterPro" id="IPR044676">
    <property type="entry name" value="EOBI/EOBII-like_plant"/>
</dbReference>
<dbReference type="GO" id="GO:0005634">
    <property type="term" value="C:nucleus"/>
    <property type="evidence" value="ECO:0007669"/>
    <property type="project" value="UniProtKB-SubCell"/>
</dbReference>
<proteinExistence type="predicted"/>
<evidence type="ECO:0000259" key="9">
    <source>
        <dbReference type="PROSITE" id="PS51294"/>
    </source>
</evidence>
<reference evidence="10" key="1">
    <citation type="submission" date="2023-05" db="EMBL/GenBank/DDBJ databases">
        <authorList>
            <person name="Huff M."/>
        </authorList>
    </citation>
    <scope>NUCLEOTIDE SEQUENCE</scope>
</reference>
<organism evidence="10 11">
    <name type="scientific">Fraxinus pennsylvanica</name>
    <dbReference type="NCBI Taxonomy" id="56036"/>
    <lineage>
        <taxon>Eukaryota</taxon>
        <taxon>Viridiplantae</taxon>
        <taxon>Streptophyta</taxon>
        <taxon>Embryophyta</taxon>
        <taxon>Tracheophyta</taxon>
        <taxon>Spermatophyta</taxon>
        <taxon>Magnoliopsida</taxon>
        <taxon>eudicotyledons</taxon>
        <taxon>Gunneridae</taxon>
        <taxon>Pentapetalae</taxon>
        <taxon>asterids</taxon>
        <taxon>lamiids</taxon>
        <taxon>Lamiales</taxon>
        <taxon>Oleaceae</taxon>
        <taxon>Oleeae</taxon>
        <taxon>Fraxinus</taxon>
    </lineage>
</organism>
<dbReference type="PROSITE" id="PS50090">
    <property type="entry name" value="MYB_LIKE"/>
    <property type="match status" value="1"/>
</dbReference>
<dbReference type="CDD" id="cd00167">
    <property type="entry name" value="SANT"/>
    <property type="match status" value="1"/>
</dbReference>
<evidence type="ECO:0000256" key="1">
    <source>
        <dbReference type="ARBA" id="ARBA00004123"/>
    </source>
</evidence>
<evidence type="ECO:0000259" key="8">
    <source>
        <dbReference type="PROSITE" id="PS50090"/>
    </source>
</evidence>
<keyword evidence="4" id="KW-0238">DNA-binding</keyword>
<dbReference type="InterPro" id="IPR009057">
    <property type="entry name" value="Homeodomain-like_sf"/>
</dbReference>
<dbReference type="PANTHER" id="PTHR45675">
    <property type="entry name" value="MYB TRANSCRIPTION FACTOR-RELATED-RELATED"/>
    <property type="match status" value="1"/>
</dbReference>
<feature type="domain" description="HTH myb-type" evidence="9">
    <location>
        <begin position="31"/>
        <end position="58"/>
    </location>
</feature>
<dbReference type="AlphaFoldDB" id="A0AAD2AAU7"/>
<evidence type="ECO:0000256" key="5">
    <source>
        <dbReference type="ARBA" id="ARBA00023163"/>
    </source>
</evidence>
<dbReference type="PROSITE" id="PS51294">
    <property type="entry name" value="HTH_MYB"/>
    <property type="match status" value="1"/>
</dbReference>
<keyword evidence="3" id="KW-0805">Transcription regulation</keyword>
<dbReference type="InterPro" id="IPR017930">
    <property type="entry name" value="Myb_dom"/>
</dbReference>
<dbReference type="InterPro" id="IPR001005">
    <property type="entry name" value="SANT/Myb"/>
</dbReference>
<evidence type="ECO:0000256" key="3">
    <source>
        <dbReference type="ARBA" id="ARBA00023015"/>
    </source>
</evidence>
<accession>A0AAD2AAU7</accession>
<feature type="region of interest" description="Disordered" evidence="7">
    <location>
        <begin position="1"/>
        <end position="28"/>
    </location>
</feature>
<evidence type="ECO:0000256" key="2">
    <source>
        <dbReference type="ARBA" id="ARBA00022737"/>
    </source>
</evidence>
<keyword evidence="2" id="KW-0677">Repeat</keyword>
<comment type="subcellular location">
    <subcellularLocation>
        <location evidence="1">Nucleus</location>
    </subcellularLocation>
</comment>
<gene>
    <name evidence="10" type="ORF">FPE_LOCUS31858</name>
</gene>
<feature type="domain" description="Myb-like" evidence="8">
    <location>
        <begin position="11"/>
        <end position="54"/>
    </location>
</feature>
<dbReference type="EMBL" id="OU503055">
    <property type="protein sequence ID" value="CAI9784428.1"/>
    <property type="molecule type" value="Genomic_DNA"/>
</dbReference>
<name>A0AAD2AAU7_9LAMI</name>
<evidence type="ECO:0000313" key="10">
    <source>
        <dbReference type="EMBL" id="CAI9784428.1"/>
    </source>
</evidence>